<sequence>MNNDTRNRIYPGYPARYMRSIVLVCFSAQQVLIPAVALADVGLPPPAVHQTTENGFPSSQALKNQGYDPSKGVLKVQENNRGSAQVTKSGDTITGQQQKNVTVTGRYGEKATAQTAVTQRVSSSKIQTAASAAYLTASAGSAVKQYGELLGTQIKNAEYEKAVGTALNMATAAVDNLTGGLLTGAKSFTDSLGLTEAGKSNYDKSQAELAEIAKKAQTAQAQAERNGDFAGAVANAATAKAAQAAAKAAEAAKIPTAAAKTLADASRESDGTYSQLYLRRIDIGSTSNIKPKPNIEGYAYQIDRHNGVLNWASQSDSYFQTRFPGLVLPEGYGKAIGVAYWPITTQAEYEAALQKVNAPKGEAQEQLAKDMTLNQSDIEAILKKMLDSQQTNHKELMNQLAKIEGAVSSATESTEYAQVTALSEPYTPAGSNTAQQTQFMIDKNGNVSSITILRPDLTPNSSQAPIRRSIMPTNKTGTTTTPSESTTTGEIGTNTGTSTGTNTGTMAGTQTQQQDICAKHPNSAACAELGNTDYEDIKIPEETLDLSFKPLDHFSTDGTCPAPVVYSLGALGTFEFSYEYICSVARLIRPILIMGTMITCGYMIYATMRDL</sequence>
<evidence type="ECO:0000313" key="4">
    <source>
        <dbReference type="Proteomes" id="UP000241868"/>
    </source>
</evidence>
<comment type="caution">
    <text evidence="3">The sequence shown here is derived from an EMBL/GenBank/DDBJ whole genome shotgun (WGS) entry which is preliminary data.</text>
</comment>
<keyword evidence="4" id="KW-1185">Reference proteome</keyword>
<feature type="region of interest" description="Disordered" evidence="1">
    <location>
        <begin position="49"/>
        <end position="71"/>
    </location>
</feature>
<dbReference type="AlphaFoldDB" id="A0A2P7TYT6"/>
<dbReference type="EMBL" id="PXYY01000064">
    <property type="protein sequence ID" value="PSJ79892.1"/>
    <property type="molecule type" value="Genomic_DNA"/>
</dbReference>
<dbReference type="Pfam" id="PF05616">
    <property type="entry name" value="Neisseria_TspB"/>
    <property type="match status" value="1"/>
</dbReference>
<feature type="compositionally biased region" description="Polar residues" evidence="1">
    <location>
        <begin position="49"/>
        <end position="63"/>
    </location>
</feature>
<gene>
    <name evidence="3" type="ORF">C7N83_09550</name>
</gene>
<organism evidence="3 4">
    <name type="scientific">Neisseria iguanae</name>
    <dbReference type="NCBI Taxonomy" id="90242"/>
    <lineage>
        <taxon>Bacteria</taxon>
        <taxon>Pseudomonadati</taxon>
        <taxon>Pseudomonadota</taxon>
        <taxon>Betaproteobacteria</taxon>
        <taxon>Neisseriales</taxon>
        <taxon>Neisseriaceae</taxon>
        <taxon>Neisseria</taxon>
    </lineage>
</organism>
<evidence type="ECO:0008006" key="5">
    <source>
        <dbReference type="Google" id="ProtNLM"/>
    </source>
</evidence>
<evidence type="ECO:0000313" key="3">
    <source>
        <dbReference type="EMBL" id="PSJ79892.1"/>
    </source>
</evidence>
<accession>A0A2P7TYT6</accession>
<dbReference type="RefSeq" id="WP_106742288.1">
    <property type="nucleotide sequence ID" value="NZ_PXYY01000064.1"/>
</dbReference>
<proteinExistence type="predicted"/>
<feature type="chain" id="PRO_5015181778" description="TspB protein" evidence="2">
    <location>
        <begin position="40"/>
        <end position="611"/>
    </location>
</feature>
<dbReference type="Proteomes" id="UP000241868">
    <property type="component" value="Unassembled WGS sequence"/>
</dbReference>
<reference evidence="3 4" key="1">
    <citation type="submission" date="2018-03" db="EMBL/GenBank/DDBJ databases">
        <title>Neisseria weixii sp. nov., isolated from the intestinal contents of Tibetan Plateau pika (Ochotona curzoniae) in Yushu, Qinghai Province, China.</title>
        <authorList>
            <person name="Gui Z."/>
        </authorList>
    </citation>
    <scope>NUCLEOTIDE SEQUENCE [LARGE SCALE GENOMIC DNA]</scope>
    <source>
        <strain evidence="3 4">ATCC 51483</strain>
    </source>
</reference>
<feature type="region of interest" description="Disordered" evidence="1">
    <location>
        <begin position="455"/>
        <end position="504"/>
    </location>
</feature>
<feature type="signal peptide" evidence="2">
    <location>
        <begin position="1"/>
        <end position="39"/>
    </location>
</feature>
<dbReference type="InterPro" id="IPR008708">
    <property type="entry name" value="Neisseria_TspB"/>
</dbReference>
<evidence type="ECO:0000256" key="2">
    <source>
        <dbReference type="SAM" id="SignalP"/>
    </source>
</evidence>
<dbReference type="OrthoDB" id="8601569at2"/>
<protein>
    <recommendedName>
        <fullName evidence="5">TspB protein</fullName>
    </recommendedName>
</protein>
<keyword evidence="2" id="KW-0732">Signal</keyword>
<evidence type="ECO:0000256" key="1">
    <source>
        <dbReference type="SAM" id="MobiDB-lite"/>
    </source>
</evidence>
<dbReference type="NCBIfam" id="NF041109">
    <property type="entry name" value="VF_TspB_C_term"/>
    <property type="match status" value="1"/>
</dbReference>
<feature type="compositionally biased region" description="Low complexity" evidence="1">
    <location>
        <begin position="473"/>
        <end position="504"/>
    </location>
</feature>
<name>A0A2P7TYT6_9NEIS</name>